<feature type="binding site" evidence="12">
    <location>
        <position position="258"/>
    </location>
    <ligand>
        <name>K(+)</name>
        <dbReference type="ChEBI" id="CHEBI:29103"/>
    </ligand>
</feature>
<dbReference type="OrthoDB" id="9792663at2"/>
<evidence type="ECO:0000256" key="1">
    <source>
        <dbReference type="ARBA" id="ARBA00005380"/>
    </source>
</evidence>
<dbReference type="UniPathway" id="UPA00916">
    <property type="reaction ID" value="UER00889"/>
</dbReference>
<feature type="binding site" evidence="12">
    <location>
        <begin position="230"/>
        <end position="235"/>
    </location>
    <ligand>
        <name>ATP</name>
        <dbReference type="ChEBI" id="CHEBI:30616"/>
    </ligand>
</feature>
<dbReference type="PATRIC" id="fig|1088869.3.peg.806"/>
<comment type="pathway">
    <text evidence="12">Carbohydrate metabolism; D-ribose degradation; D-ribose 5-phosphate from beta-D-ribopyranose: step 2/2.</text>
</comment>
<evidence type="ECO:0000256" key="7">
    <source>
        <dbReference type="ARBA" id="ARBA00022777"/>
    </source>
</evidence>
<evidence type="ECO:0000256" key="4">
    <source>
        <dbReference type="ARBA" id="ARBA00022679"/>
    </source>
</evidence>
<dbReference type="Gene3D" id="3.40.1190.20">
    <property type="match status" value="1"/>
</dbReference>
<name>G6XH35_9PROT</name>
<comment type="catalytic activity">
    <reaction evidence="12">
        <text>D-ribose + ATP = D-ribose 5-phosphate + ADP + H(+)</text>
        <dbReference type="Rhea" id="RHEA:13697"/>
        <dbReference type="ChEBI" id="CHEBI:15378"/>
        <dbReference type="ChEBI" id="CHEBI:30616"/>
        <dbReference type="ChEBI" id="CHEBI:47013"/>
        <dbReference type="ChEBI" id="CHEBI:78346"/>
        <dbReference type="ChEBI" id="CHEBI:456216"/>
        <dbReference type="EC" id="2.7.1.15"/>
    </reaction>
</comment>
<dbReference type="Pfam" id="PF00294">
    <property type="entry name" value="PfkB"/>
    <property type="match status" value="1"/>
</dbReference>
<evidence type="ECO:0000259" key="13">
    <source>
        <dbReference type="Pfam" id="PF00294"/>
    </source>
</evidence>
<dbReference type="RefSeq" id="WP_008850950.1">
    <property type="nucleotide sequence ID" value="NZ_AGQV01000001.1"/>
</dbReference>
<proteinExistence type="inferred from homology"/>
<keyword evidence="5 12" id="KW-0479">Metal-binding</keyword>
<evidence type="ECO:0000313" key="14">
    <source>
        <dbReference type="EMBL" id="EHH69493.1"/>
    </source>
</evidence>
<feature type="active site" description="Proton acceptor" evidence="12">
    <location>
        <position position="262"/>
    </location>
</feature>
<evidence type="ECO:0000256" key="10">
    <source>
        <dbReference type="ARBA" id="ARBA00022958"/>
    </source>
</evidence>
<feature type="binding site" evidence="12">
    <location>
        <position position="292"/>
    </location>
    <ligand>
        <name>K(+)</name>
        <dbReference type="ChEBI" id="CHEBI:29103"/>
    </ligand>
</feature>
<feature type="binding site" evidence="12">
    <location>
        <position position="262"/>
    </location>
    <ligand>
        <name>substrate</name>
    </ligand>
</feature>
<comment type="subcellular location">
    <subcellularLocation>
        <location evidence="12">Cytoplasm</location>
    </subcellularLocation>
</comment>
<dbReference type="EC" id="2.7.1.15" evidence="2 12"/>
<evidence type="ECO:0000256" key="11">
    <source>
        <dbReference type="ARBA" id="ARBA00023277"/>
    </source>
</evidence>
<dbReference type="Proteomes" id="UP000004949">
    <property type="component" value="Unassembled WGS sequence"/>
</dbReference>
<dbReference type="InterPro" id="IPR002139">
    <property type="entry name" value="Ribo/fructo_kinase"/>
</dbReference>
<organism evidence="14 15">
    <name type="scientific">Gluconobacter morbifer G707</name>
    <dbReference type="NCBI Taxonomy" id="1088869"/>
    <lineage>
        <taxon>Bacteria</taxon>
        <taxon>Pseudomonadati</taxon>
        <taxon>Pseudomonadota</taxon>
        <taxon>Alphaproteobacteria</taxon>
        <taxon>Acetobacterales</taxon>
        <taxon>Acetobacteraceae</taxon>
        <taxon>Gluconobacter</taxon>
    </lineage>
</organism>
<feature type="binding site" evidence="12">
    <location>
        <begin position="261"/>
        <end position="262"/>
    </location>
    <ligand>
        <name>ATP</name>
        <dbReference type="ChEBI" id="CHEBI:30616"/>
    </ligand>
</feature>
<accession>G6XH35</accession>
<dbReference type="GO" id="GO:0046872">
    <property type="term" value="F:metal ion binding"/>
    <property type="evidence" value="ECO:0007669"/>
    <property type="project" value="UniProtKB-KW"/>
</dbReference>
<comment type="similarity">
    <text evidence="1">Belongs to the carbohydrate kinase pfkB family.</text>
</comment>
<keyword evidence="15" id="KW-1185">Reference proteome</keyword>
<keyword evidence="4 12" id="KW-0808">Transferase</keyword>
<comment type="cofactor">
    <cofactor evidence="12">
        <name>Mg(2+)</name>
        <dbReference type="ChEBI" id="CHEBI:18420"/>
    </cofactor>
    <text evidence="12">Requires a divalent cation, most likely magnesium in vivo, as an electrophilic catalyst to aid phosphoryl group transfer. It is the chelate of the metal and the nucleotide that is the actual substrate.</text>
</comment>
<dbReference type="GO" id="GO:0005829">
    <property type="term" value="C:cytosol"/>
    <property type="evidence" value="ECO:0007669"/>
    <property type="project" value="TreeGrafter"/>
</dbReference>
<dbReference type="SUPFAM" id="SSF53613">
    <property type="entry name" value="Ribokinase-like"/>
    <property type="match status" value="1"/>
</dbReference>
<dbReference type="GO" id="GO:0019303">
    <property type="term" value="P:D-ribose catabolic process"/>
    <property type="evidence" value="ECO:0007669"/>
    <property type="project" value="UniProtKB-UniRule"/>
</dbReference>
<dbReference type="eggNOG" id="COG0524">
    <property type="taxonomic scope" value="Bacteria"/>
</dbReference>
<dbReference type="PRINTS" id="PR00990">
    <property type="entry name" value="RIBOKINASE"/>
</dbReference>
<dbReference type="InterPro" id="IPR011611">
    <property type="entry name" value="PfkB_dom"/>
</dbReference>
<comment type="subunit">
    <text evidence="12">Homodimer.</text>
</comment>
<keyword evidence="9 12" id="KW-0460">Magnesium</keyword>
<evidence type="ECO:0000256" key="9">
    <source>
        <dbReference type="ARBA" id="ARBA00022842"/>
    </source>
</evidence>
<dbReference type="PROSITE" id="PS00584">
    <property type="entry name" value="PFKB_KINASES_2"/>
    <property type="match status" value="1"/>
</dbReference>
<evidence type="ECO:0000256" key="6">
    <source>
        <dbReference type="ARBA" id="ARBA00022741"/>
    </source>
</evidence>
<comment type="activity regulation">
    <text evidence="12">Activated by a monovalent cation that binds near, but not in, the active site. The most likely occupant of the site in vivo is potassium. Ion binding induces a conformational change that may alter substrate affinity.</text>
</comment>
<dbReference type="STRING" id="1088869.GMO_08000"/>
<comment type="caution">
    <text evidence="12">Lacks conserved residue(s) required for the propagation of feature annotation.</text>
</comment>
<keyword evidence="6 12" id="KW-0547">Nucleotide-binding</keyword>
<reference evidence="14 15" key="1">
    <citation type="submission" date="2011-10" db="EMBL/GenBank/DDBJ databases">
        <title>Genome sequence of Gluconobacter morbifer G707, isolated from Drosophila gut.</title>
        <authorList>
            <person name="Lee W.-J."/>
            <person name="Kim E.-K."/>
        </authorList>
    </citation>
    <scope>NUCLEOTIDE SEQUENCE [LARGE SCALE GENOMIC DNA]</scope>
    <source>
        <strain evidence="14 15">G707</strain>
    </source>
</reference>
<evidence type="ECO:0000256" key="12">
    <source>
        <dbReference type="HAMAP-Rule" id="MF_01987"/>
    </source>
</evidence>
<feature type="binding site" evidence="12">
    <location>
        <position position="256"/>
    </location>
    <ligand>
        <name>K(+)</name>
        <dbReference type="ChEBI" id="CHEBI:29103"/>
    </ligand>
</feature>
<feature type="binding site" evidence="12">
    <location>
        <begin position="15"/>
        <end position="17"/>
    </location>
    <ligand>
        <name>substrate</name>
    </ligand>
</feature>
<evidence type="ECO:0000256" key="8">
    <source>
        <dbReference type="ARBA" id="ARBA00022840"/>
    </source>
</evidence>
<comment type="caution">
    <text evidence="14">The sequence shown here is derived from an EMBL/GenBank/DDBJ whole genome shotgun (WGS) entry which is preliminary data.</text>
</comment>
<feature type="binding site" evidence="12">
    <location>
        <position position="297"/>
    </location>
    <ligand>
        <name>K(+)</name>
        <dbReference type="ChEBI" id="CHEBI:29103"/>
    </ligand>
</feature>
<comment type="similarity">
    <text evidence="12">Belongs to the carbohydrate kinase PfkB family. Ribokinase subfamily.</text>
</comment>
<feature type="binding site" evidence="12">
    <location>
        <position position="295"/>
    </location>
    <ligand>
        <name>K(+)</name>
        <dbReference type="ChEBI" id="CHEBI:29103"/>
    </ligand>
</feature>
<dbReference type="PANTHER" id="PTHR10584:SF166">
    <property type="entry name" value="RIBOKINASE"/>
    <property type="match status" value="1"/>
</dbReference>
<dbReference type="EMBL" id="AGQV01000001">
    <property type="protein sequence ID" value="EHH69493.1"/>
    <property type="molecule type" value="Genomic_DNA"/>
</dbReference>
<dbReference type="InterPro" id="IPR029056">
    <property type="entry name" value="Ribokinase-like"/>
</dbReference>
<feature type="binding site" evidence="12">
    <location>
        <begin position="43"/>
        <end position="47"/>
    </location>
    <ligand>
        <name>substrate</name>
    </ligand>
</feature>
<keyword evidence="8 12" id="KW-0067">ATP-binding</keyword>
<evidence type="ECO:0000256" key="3">
    <source>
        <dbReference type="ARBA" id="ARBA00016943"/>
    </source>
</evidence>
<evidence type="ECO:0000256" key="2">
    <source>
        <dbReference type="ARBA" id="ARBA00012035"/>
    </source>
</evidence>
<keyword evidence="10 12" id="KW-0630">Potassium</keyword>
<protein>
    <recommendedName>
        <fullName evidence="3 12">Ribokinase</fullName>
        <shortName evidence="12">RK</shortName>
        <ecNumber evidence="2 12">2.7.1.15</ecNumber>
    </recommendedName>
</protein>
<dbReference type="GO" id="GO:0005524">
    <property type="term" value="F:ATP binding"/>
    <property type="evidence" value="ECO:0007669"/>
    <property type="project" value="UniProtKB-UniRule"/>
</dbReference>
<evidence type="ECO:0000256" key="5">
    <source>
        <dbReference type="ARBA" id="ARBA00022723"/>
    </source>
</evidence>
<feature type="binding site" evidence="12">
    <location>
        <position position="148"/>
    </location>
    <ligand>
        <name>substrate</name>
    </ligand>
</feature>
<dbReference type="InterPro" id="IPR002173">
    <property type="entry name" value="Carboh/pur_kinase_PfkB_CS"/>
</dbReference>
<dbReference type="InterPro" id="IPR011877">
    <property type="entry name" value="Ribokinase"/>
</dbReference>
<comment type="function">
    <text evidence="12">Catalyzes the phosphorylation of ribose at O-5 in a reaction requiring ATP and magnesium. The resulting D-ribose-5-phosphate can then be used either for sythesis of nucleotides, histidine, and tryptophan, or as a component of the pentose phosphate pathway.</text>
</comment>
<feature type="domain" description="Carbohydrate kinase PfkB" evidence="13">
    <location>
        <begin position="7"/>
        <end position="304"/>
    </location>
</feature>
<dbReference type="PANTHER" id="PTHR10584">
    <property type="entry name" value="SUGAR KINASE"/>
    <property type="match status" value="1"/>
</dbReference>
<gene>
    <name evidence="12" type="primary">rbsK</name>
    <name evidence="14" type="ORF">GMO_08000</name>
</gene>
<keyword evidence="12" id="KW-0963">Cytoplasm</keyword>
<feature type="binding site" evidence="12">
    <location>
        <position position="194"/>
    </location>
    <ligand>
        <name>ATP</name>
        <dbReference type="ChEBI" id="CHEBI:30616"/>
    </ligand>
</feature>
<evidence type="ECO:0000313" key="15">
    <source>
        <dbReference type="Proteomes" id="UP000004949"/>
    </source>
</evidence>
<keyword evidence="7 12" id="KW-0418">Kinase</keyword>
<dbReference type="CDD" id="cd01174">
    <property type="entry name" value="ribokinase"/>
    <property type="match status" value="1"/>
</dbReference>
<dbReference type="HAMAP" id="MF_01987">
    <property type="entry name" value="Ribokinase"/>
    <property type="match status" value="1"/>
</dbReference>
<dbReference type="AlphaFoldDB" id="G6XH35"/>
<sequence length="322" mass="32956">MKASVPLVLSFGSINMDLTARVRRLPAPGETVHAESYAVGLGGKGSNQAAAAARLGKKLGVQVALAGRVGQDAFGLQSRETLTRFGVDLAPLRDDPDNPTGIALIGVDALGENCITVAGGANGAVDETDVAEAGPWLDKAHVLLLQLEIPQAAVLGAARRVRQAGGTVILDPAPAPEQGLLDALWSESDIITPNETETFSLTGILPAAPEEAARAAAVLLSRGARAVVVKMGARGVYWTDGTHEGHWPPFPVVPVDTVAAGDCFNAGLAVALAAGKTLGEAVRLAAACGALATTRVGAAEAAPEWEEVAQMMELSLEAMATR</sequence>
<keyword evidence="11 12" id="KW-0119">Carbohydrate metabolism</keyword>
<dbReference type="GO" id="GO:0004747">
    <property type="term" value="F:ribokinase activity"/>
    <property type="evidence" value="ECO:0007669"/>
    <property type="project" value="UniProtKB-UniRule"/>
</dbReference>